<reference evidence="8" key="1">
    <citation type="journal article" date="2021" name="bioRxiv">
        <title>Whole Genome Assembly and Annotation of Northern Wild Rice, Zizania palustris L., Supports a Whole Genome Duplication in the Zizania Genus.</title>
        <authorList>
            <person name="Haas M."/>
            <person name="Kono T."/>
            <person name="Macchietto M."/>
            <person name="Millas R."/>
            <person name="McGilp L."/>
            <person name="Shao M."/>
            <person name="Duquette J."/>
            <person name="Hirsch C.N."/>
            <person name="Kimball J."/>
        </authorList>
    </citation>
    <scope>NUCLEOTIDE SEQUENCE</scope>
    <source>
        <tissue evidence="8">Fresh leaf tissue</tissue>
    </source>
</reference>
<dbReference type="InterPro" id="IPR001902">
    <property type="entry name" value="SLC26A/SulP_fam"/>
</dbReference>
<keyword evidence="2 6" id="KW-0812">Transmembrane</keyword>
<dbReference type="Pfam" id="PF00916">
    <property type="entry name" value="Sulfate_transp"/>
    <property type="match status" value="1"/>
</dbReference>
<dbReference type="InterPro" id="IPR011547">
    <property type="entry name" value="SLC26A/SulP_dom"/>
</dbReference>
<evidence type="ECO:0000313" key="9">
    <source>
        <dbReference type="Proteomes" id="UP000729402"/>
    </source>
</evidence>
<dbReference type="Pfam" id="PF01740">
    <property type="entry name" value="STAS"/>
    <property type="match status" value="1"/>
</dbReference>
<accession>A0A8J5VVX4</accession>
<evidence type="ECO:0000256" key="1">
    <source>
        <dbReference type="ARBA" id="ARBA00004141"/>
    </source>
</evidence>
<dbReference type="AlphaFoldDB" id="A0A8J5VVX4"/>
<keyword evidence="9" id="KW-1185">Reference proteome</keyword>
<feature type="compositionally biased region" description="Basic and acidic residues" evidence="5">
    <location>
        <begin position="39"/>
        <end position="48"/>
    </location>
</feature>
<feature type="transmembrane region" description="Helical" evidence="6">
    <location>
        <begin position="177"/>
        <end position="198"/>
    </location>
</feature>
<dbReference type="PANTHER" id="PTHR11814">
    <property type="entry name" value="SULFATE TRANSPORTER"/>
    <property type="match status" value="1"/>
</dbReference>
<feature type="region of interest" description="Disordered" evidence="5">
    <location>
        <begin position="1"/>
        <end position="50"/>
    </location>
</feature>
<dbReference type="Proteomes" id="UP000729402">
    <property type="component" value="Unassembled WGS sequence"/>
</dbReference>
<evidence type="ECO:0000256" key="2">
    <source>
        <dbReference type="ARBA" id="ARBA00022692"/>
    </source>
</evidence>
<dbReference type="PROSITE" id="PS50801">
    <property type="entry name" value="STAS"/>
    <property type="match status" value="1"/>
</dbReference>
<name>A0A8J5VVX4_ZIZPA</name>
<feature type="domain" description="STAS" evidence="7">
    <location>
        <begin position="391"/>
        <end position="479"/>
    </location>
</feature>
<protein>
    <recommendedName>
        <fullName evidence="7">STAS domain-containing protein</fullName>
    </recommendedName>
</protein>
<keyword evidence="3 6" id="KW-1133">Transmembrane helix</keyword>
<feature type="transmembrane region" description="Helical" evidence="6">
    <location>
        <begin position="310"/>
        <end position="327"/>
    </location>
</feature>
<dbReference type="InterPro" id="IPR002645">
    <property type="entry name" value="STAS_dom"/>
</dbReference>
<feature type="transmembrane region" description="Helical" evidence="6">
    <location>
        <begin position="333"/>
        <end position="356"/>
    </location>
</feature>
<proteinExistence type="predicted"/>
<dbReference type="CDD" id="cd07042">
    <property type="entry name" value="STAS_SulP_like_sulfate_transporter"/>
    <property type="match status" value="1"/>
</dbReference>
<evidence type="ECO:0000256" key="5">
    <source>
        <dbReference type="SAM" id="MobiDB-lite"/>
    </source>
</evidence>
<dbReference type="GO" id="GO:0055085">
    <property type="term" value="P:transmembrane transport"/>
    <property type="evidence" value="ECO:0007669"/>
    <property type="project" value="InterPro"/>
</dbReference>
<feature type="region of interest" description="Disordered" evidence="5">
    <location>
        <begin position="69"/>
        <end position="96"/>
    </location>
</feature>
<evidence type="ECO:0000259" key="7">
    <source>
        <dbReference type="PROSITE" id="PS50801"/>
    </source>
</evidence>
<feature type="transmembrane region" description="Helical" evidence="6">
    <location>
        <begin position="230"/>
        <end position="250"/>
    </location>
</feature>
<dbReference type="OrthoDB" id="288203at2759"/>
<feature type="compositionally biased region" description="Acidic residues" evidence="5">
    <location>
        <begin position="115"/>
        <end position="129"/>
    </location>
</feature>
<feature type="compositionally biased region" description="Polar residues" evidence="5">
    <location>
        <begin position="77"/>
        <end position="86"/>
    </location>
</feature>
<comment type="caution">
    <text evidence="8">The sequence shown here is derived from an EMBL/GenBank/DDBJ whole genome shotgun (WGS) entry which is preliminary data.</text>
</comment>
<evidence type="ECO:0000256" key="4">
    <source>
        <dbReference type="ARBA" id="ARBA00023136"/>
    </source>
</evidence>
<feature type="transmembrane region" description="Helical" evidence="6">
    <location>
        <begin position="149"/>
        <end position="171"/>
    </location>
</feature>
<feature type="transmembrane region" description="Helical" evidence="6">
    <location>
        <begin position="270"/>
        <end position="289"/>
    </location>
</feature>
<evidence type="ECO:0000313" key="8">
    <source>
        <dbReference type="EMBL" id="KAG8073561.1"/>
    </source>
</evidence>
<comment type="subcellular location">
    <subcellularLocation>
        <location evidence="1">Membrane</location>
        <topology evidence="1">Multi-pass membrane protein</topology>
    </subcellularLocation>
</comment>
<sequence>MGMNKFTLPAEQDKATRRTILKGRSERPVVIENSSEANSEDRSSRHGLESVQFEVQQQQINEPALEATHANPACARSKQTSASMHQSPAAMRETEPRHSDVIHAEMSNDVHAEMGNDDEISTANDDDDATTLQPRPRTRLQSGIHKPKWRWESVVLGCGFLFLLLLARFFSKRRPKFFWVSAAAPLVSIIIGSALVFFTHAQKHGIQVIGHLEKGLNPLSAKSLILSGPYMMIAMKTGIITGIIALAEGIAVGRSFAMFKNYHIDGNKEMIAIGTMNVVGSLTSCYLTSGPFSRAAVNYNAGCKTAMSNVIMSVAVMITLLFLTPLFHYTPLVVLSAIIMSAMLGLIDYPAAIHLWKVGISILRVLLFVARPRTTVLGNVPNSMVFRRMDQHTTTQRVPGVLVLRVDSPIYFTNASYLRERISRWIDDEEEDQAKENGQMGVQYVVLDMGAVGSIDTSGTNMLDELRKTLDRRGLLNIS</sequence>
<dbReference type="EMBL" id="JAAALK010000283">
    <property type="protein sequence ID" value="KAG8073561.1"/>
    <property type="molecule type" value="Genomic_DNA"/>
</dbReference>
<feature type="region of interest" description="Disordered" evidence="5">
    <location>
        <begin position="115"/>
        <end position="139"/>
    </location>
</feature>
<keyword evidence="4 6" id="KW-0472">Membrane</keyword>
<organism evidence="8 9">
    <name type="scientific">Zizania palustris</name>
    <name type="common">Northern wild rice</name>
    <dbReference type="NCBI Taxonomy" id="103762"/>
    <lineage>
        <taxon>Eukaryota</taxon>
        <taxon>Viridiplantae</taxon>
        <taxon>Streptophyta</taxon>
        <taxon>Embryophyta</taxon>
        <taxon>Tracheophyta</taxon>
        <taxon>Spermatophyta</taxon>
        <taxon>Magnoliopsida</taxon>
        <taxon>Liliopsida</taxon>
        <taxon>Poales</taxon>
        <taxon>Poaceae</taxon>
        <taxon>BOP clade</taxon>
        <taxon>Oryzoideae</taxon>
        <taxon>Oryzeae</taxon>
        <taxon>Zizaniinae</taxon>
        <taxon>Zizania</taxon>
    </lineage>
</organism>
<dbReference type="GO" id="GO:0016020">
    <property type="term" value="C:membrane"/>
    <property type="evidence" value="ECO:0007669"/>
    <property type="project" value="UniProtKB-SubCell"/>
</dbReference>
<evidence type="ECO:0000256" key="6">
    <source>
        <dbReference type="SAM" id="Phobius"/>
    </source>
</evidence>
<evidence type="ECO:0000256" key="3">
    <source>
        <dbReference type="ARBA" id="ARBA00022989"/>
    </source>
</evidence>
<reference evidence="8" key="2">
    <citation type="submission" date="2021-02" db="EMBL/GenBank/DDBJ databases">
        <authorList>
            <person name="Kimball J.A."/>
            <person name="Haas M.W."/>
            <person name="Macchietto M."/>
            <person name="Kono T."/>
            <person name="Duquette J."/>
            <person name="Shao M."/>
        </authorList>
    </citation>
    <scope>NUCLEOTIDE SEQUENCE</scope>
    <source>
        <tissue evidence="8">Fresh leaf tissue</tissue>
    </source>
</reference>
<gene>
    <name evidence="8" type="ORF">GUJ93_ZPchr0006g43657</name>
</gene>